<keyword evidence="4 14" id="KW-0963">Cytoplasm</keyword>
<dbReference type="Pfam" id="PF21016">
    <property type="entry name" value="RlmN_N"/>
    <property type="match status" value="1"/>
</dbReference>
<feature type="active site" description="S-methylcysteine intermediate" evidence="14">
    <location>
        <position position="329"/>
    </location>
</feature>
<feature type="binding site" evidence="14">
    <location>
        <position position="111"/>
    </location>
    <ligand>
        <name>[4Fe-4S] cluster</name>
        <dbReference type="ChEBI" id="CHEBI:49883"/>
        <note>4Fe-4S-S-AdoMet</note>
    </ligand>
</feature>
<dbReference type="SFLD" id="SFLDG01062">
    <property type="entry name" value="methyltransferase_(Class_A)"/>
    <property type="match status" value="1"/>
</dbReference>
<accession>A0A1M6P5C1</accession>
<comment type="catalytic activity">
    <reaction evidence="14">
        <text>adenosine(37) in tRNA + 2 reduced [2Fe-2S]-[ferredoxin] + 2 S-adenosyl-L-methionine = 2-methyladenosine(37) in tRNA + 5'-deoxyadenosine + L-methionine + 2 oxidized [2Fe-2S]-[ferredoxin] + S-adenosyl-L-homocysteine</text>
        <dbReference type="Rhea" id="RHEA:43332"/>
        <dbReference type="Rhea" id="RHEA-COMP:10000"/>
        <dbReference type="Rhea" id="RHEA-COMP:10001"/>
        <dbReference type="Rhea" id="RHEA-COMP:10162"/>
        <dbReference type="Rhea" id="RHEA-COMP:10485"/>
        <dbReference type="ChEBI" id="CHEBI:17319"/>
        <dbReference type="ChEBI" id="CHEBI:33737"/>
        <dbReference type="ChEBI" id="CHEBI:33738"/>
        <dbReference type="ChEBI" id="CHEBI:57844"/>
        <dbReference type="ChEBI" id="CHEBI:57856"/>
        <dbReference type="ChEBI" id="CHEBI:59789"/>
        <dbReference type="ChEBI" id="CHEBI:74411"/>
        <dbReference type="ChEBI" id="CHEBI:74497"/>
        <dbReference type="EC" id="2.1.1.192"/>
    </reaction>
</comment>
<evidence type="ECO:0000256" key="7">
    <source>
        <dbReference type="ARBA" id="ARBA00022679"/>
    </source>
</evidence>
<dbReference type="GO" id="GO:0070475">
    <property type="term" value="P:rRNA base methylation"/>
    <property type="evidence" value="ECO:0007669"/>
    <property type="project" value="UniProtKB-UniRule"/>
</dbReference>
<keyword evidence="5 14" id="KW-0698">rRNA processing</keyword>
<dbReference type="Proteomes" id="UP000184050">
    <property type="component" value="Unassembled WGS sequence"/>
</dbReference>
<dbReference type="AlphaFoldDB" id="A0A1M6P5C1"/>
<evidence type="ECO:0000256" key="10">
    <source>
        <dbReference type="ARBA" id="ARBA00022723"/>
    </source>
</evidence>
<dbReference type="SFLD" id="SFLDF00275">
    <property type="entry name" value="adenosine_C2_methyltransferase"/>
    <property type="match status" value="1"/>
</dbReference>
<evidence type="ECO:0000256" key="9">
    <source>
        <dbReference type="ARBA" id="ARBA00022694"/>
    </source>
</evidence>
<dbReference type="EMBL" id="FQZE01000052">
    <property type="protein sequence ID" value="SHK03155.1"/>
    <property type="molecule type" value="Genomic_DNA"/>
</dbReference>
<feature type="active site" description="Proton acceptor" evidence="14">
    <location>
        <position position="91"/>
    </location>
</feature>
<keyword evidence="6 14" id="KW-0489">Methyltransferase</keyword>
<keyword evidence="8 14" id="KW-0949">S-adenosyl-L-methionine</keyword>
<keyword evidence="12 14" id="KW-0411">Iron-sulfur</keyword>
<dbReference type="GO" id="GO:0005737">
    <property type="term" value="C:cytoplasm"/>
    <property type="evidence" value="ECO:0007669"/>
    <property type="project" value="UniProtKB-SubCell"/>
</dbReference>
<dbReference type="GO" id="GO:0000049">
    <property type="term" value="F:tRNA binding"/>
    <property type="evidence" value="ECO:0007669"/>
    <property type="project" value="UniProtKB-UniRule"/>
</dbReference>
<gene>
    <name evidence="14" type="primary">rlmN</name>
    <name evidence="16" type="ORF">SAMN05444280_15212</name>
</gene>
<evidence type="ECO:0000259" key="15">
    <source>
        <dbReference type="PROSITE" id="PS51918"/>
    </source>
</evidence>
<dbReference type="GO" id="GO:0019843">
    <property type="term" value="F:rRNA binding"/>
    <property type="evidence" value="ECO:0007669"/>
    <property type="project" value="UniProtKB-UniRule"/>
</dbReference>
<keyword evidence="13 14" id="KW-1015">Disulfide bond</keyword>
<keyword evidence="11 14" id="KW-0408">Iron</keyword>
<comment type="subcellular location">
    <subcellularLocation>
        <location evidence="1 14">Cytoplasm</location>
    </subcellularLocation>
</comment>
<feature type="binding site" evidence="14">
    <location>
        <position position="118"/>
    </location>
    <ligand>
        <name>[4Fe-4S] cluster</name>
        <dbReference type="ChEBI" id="CHEBI:49883"/>
        <note>4Fe-4S-S-AdoMet</note>
    </ligand>
</feature>
<evidence type="ECO:0000313" key="16">
    <source>
        <dbReference type="EMBL" id="SHK03155.1"/>
    </source>
</evidence>
<dbReference type="GO" id="GO:0070040">
    <property type="term" value="F:rRNA (adenine(2503)-C2-)-methyltransferase activity"/>
    <property type="evidence" value="ECO:0007669"/>
    <property type="project" value="UniProtKB-UniRule"/>
</dbReference>
<dbReference type="OrthoDB" id="9793973at2"/>
<feature type="domain" description="Radical SAM core" evidence="15">
    <location>
        <begin position="97"/>
        <end position="324"/>
    </location>
</feature>
<comment type="miscellaneous">
    <text evidence="14">Reaction proceeds by a ping-pong mechanism involving intermediate methylation of a conserved cysteine residue.</text>
</comment>
<dbReference type="InterPro" id="IPR058240">
    <property type="entry name" value="rSAM_sf"/>
</dbReference>
<dbReference type="GO" id="GO:0030488">
    <property type="term" value="P:tRNA methylation"/>
    <property type="evidence" value="ECO:0007669"/>
    <property type="project" value="UniProtKB-UniRule"/>
</dbReference>
<dbReference type="InterPro" id="IPR004383">
    <property type="entry name" value="rRNA_lsu_MTrfase_RlmN/Cfr"/>
</dbReference>
<sequence length="346" mass="38943">MKEKLFGKTLTELQGVAAELGLPKFTARQIADWLYKKEISSVDEMTNLSKKARELINEKYEFGLTAPSKIQGSTDGTKKYLFPTFQQKFIETAMIPERERNTVCVSSQVGCKMGCLFCMTGKQGFQGQLTAGEIVNQIKSIDEANEVSNIVYMGMGEPFDNLDEVLKSIEILTAGWGFAMSPRRITVSTIGIIPAMLKFLEESEAHLAVSLHTPFNNERRNLMPVEVAYPIEEVIAEIKNWDFGRQRRVSFEYIMFGGLNDSPRHVKELTRLLSGLKCRINLIRFHPVPGTPLKSPGEETIQRFKDELNQKGIFTTIRASRGQDIYAACGLLSTKELLSANNKKQQ</sequence>
<dbReference type="GO" id="GO:0002935">
    <property type="term" value="F:tRNA (adenine(37)-C2)-methyltransferase activity"/>
    <property type="evidence" value="ECO:0007669"/>
    <property type="project" value="UniProtKB-UniRule"/>
</dbReference>
<evidence type="ECO:0000256" key="5">
    <source>
        <dbReference type="ARBA" id="ARBA00022552"/>
    </source>
</evidence>
<dbReference type="NCBIfam" id="TIGR00048">
    <property type="entry name" value="rRNA_mod_RlmN"/>
    <property type="match status" value="1"/>
</dbReference>
<evidence type="ECO:0000256" key="11">
    <source>
        <dbReference type="ARBA" id="ARBA00023004"/>
    </source>
</evidence>
<proteinExistence type="inferred from homology"/>
<dbReference type="GO" id="GO:0046872">
    <property type="term" value="F:metal ion binding"/>
    <property type="evidence" value="ECO:0007669"/>
    <property type="project" value="UniProtKB-KW"/>
</dbReference>
<dbReference type="PIRSF" id="PIRSF006004">
    <property type="entry name" value="CHP00048"/>
    <property type="match status" value="1"/>
</dbReference>
<dbReference type="SFLD" id="SFLDS00029">
    <property type="entry name" value="Radical_SAM"/>
    <property type="match status" value="1"/>
</dbReference>
<dbReference type="InterPro" id="IPR013785">
    <property type="entry name" value="Aldolase_TIM"/>
</dbReference>
<evidence type="ECO:0000256" key="14">
    <source>
        <dbReference type="HAMAP-Rule" id="MF_01849"/>
    </source>
</evidence>
<dbReference type="Gene3D" id="1.10.150.530">
    <property type="match status" value="1"/>
</dbReference>
<organism evidence="16 17">
    <name type="scientific">Tangfeifania diversioriginum</name>
    <dbReference type="NCBI Taxonomy" id="1168035"/>
    <lineage>
        <taxon>Bacteria</taxon>
        <taxon>Pseudomonadati</taxon>
        <taxon>Bacteroidota</taxon>
        <taxon>Bacteroidia</taxon>
        <taxon>Marinilabiliales</taxon>
        <taxon>Prolixibacteraceae</taxon>
        <taxon>Tangfeifania</taxon>
    </lineage>
</organism>
<dbReference type="STRING" id="1168035.SAMN05444280_15212"/>
<keyword evidence="10 14" id="KW-0479">Metal-binding</keyword>
<evidence type="ECO:0000256" key="12">
    <source>
        <dbReference type="ARBA" id="ARBA00023014"/>
    </source>
</evidence>
<comment type="cofactor">
    <cofactor evidence="14">
        <name>[4Fe-4S] cluster</name>
        <dbReference type="ChEBI" id="CHEBI:49883"/>
    </cofactor>
    <text evidence="14">Binds 1 [4Fe-4S] cluster. The cluster is coordinated with 3 cysteines and an exchangeable S-adenosyl-L-methionine.</text>
</comment>
<evidence type="ECO:0000256" key="6">
    <source>
        <dbReference type="ARBA" id="ARBA00022603"/>
    </source>
</evidence>
<feature type="binding site" evidence="14">
    <location>
        <position position="188"/>
    </location>
    <ligand>
        <name>S-adenosyl-L-methionine</name>
        <dbReference type="ChEBI" id="CHEBI:59789"/>
    </ligand>
</feature>
<dbReference type="InterPro" id="IPR027492">
    <property type="entry name" value="RNA_MTrfase_RlmN"/>
</dbReference>
<keyword evidence="7 14" id="KW-0808">Transferase</keyword>
<dbReference type="InterPro" id="IPR048641">
    <property type="entry name" value="RlmN_N"/>
</dbReference>
<feature type="binding site" evidence="14">
    <location>
        <position position="115"/>
    </location>
    <ligand>
        <name>[4Fe-4S] cluster</name>
        <dbReference type="ChEBI" id="CHEBI:49883"/>
        <note>4Fe-4S-S-AdoMet</note>
    </ligand>
</feature>
<dbReference type="InterPro" id="IPR007197">
    <property type="entry name" value="rSAM"/>
</dbReference>
<reference evidence="16 17" key="1">
    <citation type="submission" date="2016-11" db="EMBL/GenBank/DDBJ databases">
        <authorList>
            <person name="Jaros S."/>
            <person name="Januszkiewicz K."/>
            <person name="Wedrychowicz H."/>
        </authorList>
    </citation>
    <scope>NUCLEOTIDE SEQUENCE [LARGE SCALE GENOMIC DNA]</scope>
    <source>
        <strain evidence="16 17">DSM 27063</strain>
    </source>
</reference>
<evidence type="ECO:0000256" key="3">
    <source>
        <dbReference type="ARBA" id="ARBA00022485"/>
    </source>
</evidence>
<dbReference type="Pfam" id="PF04055">
    <property type="entry name" value="Radical_SAM"/>
    <property type="match status" value="1"/>
</dbReference>
<dbReference type="InterPro" id="IPR040072">
    <property type="entry name" value="Methyltransferase_A"/>
</dbReference>
<dbReference type="EC" id="2.1.1.192" evidence="14"/>
<evidence type="ECO:0000256" key="4">
    <source>
        <dbReference type="ARBA" id="ARBA00022490"/>
    </source>
</evidence>
<dbReference type="GO" id="GO:0051539">
    <property type="term" value="F:4 iron, 4 sulfur cluster binding"/>
    <property type="evidence" value="ECO:0007669"/>
    <property type="project" value="UniProtKB-UniRule"/>
</dbReference>
<keyword evidence="9 14" id="KW-0819">tRNA processing</keyword>
<evidence type="ECO:0000256" key="13">
    <source>
        <dbReference type="ARBA" id="ARBA00023157"/>
    </source>
</evidence>
<dbReference type="Gene3D" id="3.20.20.70">
    <property type="entry name" value="Aldolase class I"/>
    <property type="match status" value="1"/>
</dbReference>
<protein>
    <recommendedName>
        <fullName evidence="14">Probable dual-specificity RNA methyltransferase RlmN</fullName>
        <ecNumber evidence="14">2.1.1.192</ecNumber>
    </recommendedName>
    <alternativeName>
        <fullName evidence="14">23S rRNA (adenine(2503)-C(2))-methyltransferase</fullName>
    </alternativeName>
    <alternativeName>
        <fullName evidence="14">23S rRNA m2A2503 methyltransferase</fullName>
    </alternativeName>
    <alternativeName>
        <fullName evidence="14">Ribosomal RNA large subunit methyltransferase N</fullName>
    </alternativeName>
    <alternativeName>
        <fullName evidence="14">tRNA (adenine(37)-C(2))-methyltransferase</fullName>
    </alternativeName>
    <alternativeName>
        <fullName evidence="14">tRNA m2A37 methyltransferase</fullName>
    </alternativeName>
</protein>
<evidence type="ECO:0000256" key="2">
    <source>
        <dbReference type="ARBA" id="ARBA00007544"/>
    </source>
</evidence>
<evidence type="ECO:0000313" key="17">
    <source>
        <dbReference type="Proteomes" id="UP000184050"/>
    </source>
</evidence>
<feature type="binding site" evidence="14">
    <location>
        <begin position="156"/>
        <end position="157"/>
    </location>
    <ligand>
        <name>S-adenosyl-L-methionine</name>
        <dbReference type="ChEBI" id="CHEBI:59789"/>
    </ligand>
</feature>
<comment type="similarity">
    <text evidence="2 14">Belongs to the radical SAM superfamily. RlmN family.</text>
</comment>
<dbReference type="CDD" id="cd01335">
    <property type="entry name" value="Radical_SAM"/>
    <property type="match status" value="1"/>
</dbReference>
<keyword evidence="3 14" id="KW-0004">4Fe-4S</keyword>
<feature type="binding site" evidence="14">
    <location>
        <position position="286"/>
    </location>
    <ligand>
        <name>S-adenosyl-L-methionine</name>
        <dbReference type="ChEBI" id="CHEBI:59789"/>
    </ligand>
</feature>
<dbReference type="HAMAP" id="MF_01849">
    <property type="entry name" value="RNA_methyltr_RlmN"/>
    <property type="match status" value="1"/>
</dbReference>
<dbReference type="PANTHER" id="PTHR30544:SF5">
    <property type="entry name" value="RADICAL SAM CORE DOMAIN-CONTAINING PROTEIN"/>
    <property type="match status" value="1"/>
</dbReference>
<keyword evidence="17" id="KW-1185">Reference proteome</keyword>
<feature type="binding site" evidence="14">
    <location>
        <begin position="210"/>
        <end position="212"/>
    </location>
    <ligand>
        <name>S-adenosyl-L-methionine</name>
        <dbReference type="ChEBI" id="CHEBI:59789"/>
    </ligand>
</feature>
<dbReference type="PANTHER" id="PTHR30544">
    <property type="entry name" value="23S RRNA METHYLTRANSFERASE"/>
    <property type="match status" value="1"/>
</dbReference>
<dbReference type="SUPFAM" id="SSF102114">
    <property type="entry name" value="Radical SAM enzymes"/>
    <property type="match status" value="1"/>
</dbReference>
<evidence type="ECO:0000256" key="1">
    <source>
        <dbReference type="ARBA" id="ARBA00004496"/>
    </source>
</evidence>
<comment type="catalytic activity">
    <reaction evidence="14">
        <text>adenosine(2503) in 23S rRNA + 2 reduced [2Fe-2S]-[ferredoxin] + 2 S-adenosyl-L-methionine = 2-methyladenosine(2503) in 23S rRNA + 5'-deoxyadenosine + L-methionine + 2 oxidized [2Fe-2S]-[ferredoxin] + S-adenosyl-L-homocysteine</text>
        <dbReference type="Rhea" id="RHEA:42916"/>
        <dbReference type="Rhea" id="RHEA-COMP:10000"/>
        <dbReference type="Rhea" id="RHEA-COMP:10001"/>
        <dbReference type="Rhea" id="RHEA-COMP:10152"/>
        <dbReference type="Rhea" id="RHEA-COMP:10282"/>
        <dbReference type="ChEBI" id="CHEBI:17319"/>
        <dbReference type="ChEBI" id="CHEBI:33737"/>
        <dbReference type="ChEBI" id="CHEBI:33738"/>
        <dbReference type="ChEBI" id="CHEBI:57844"/>
        <dbReference type="ChEBI" id="CHEBI:57856"/>
        <dbReference type="ChEBI" id="CHEBI:59789"/>
        <dbReference type="ChEBI" id="CHEBI:74411"/>
        <dbReference type="ChEBI" id="CHEBI:74497"/>
        <dbReference type="EC" id="2.1.1.192"/>
    </reaction>
</comment>
<evidence type="ECO:0000256" key="8">
    <source>
        <dbReference type="ARBA" id="ARBA00022691"/>
    </source>
</evidence>
<comment type="caution">
    <text evidence="14">Lacks conserved residue(s) required for the propagation of feature annotation.</text>
</comment>
<dbReference type="FunFam" id="3.20.20.70:FF:000014">
    <property type="entry name" value="Probable dual-specificity RNA methyltransferase RlmN"/>
    <property type="match status" value="1"/>
</dbReference>
<dbReference type="RefSeq" id="WP_073173887.1">
    <property type="nucleotide sequence ID" value="NZ_FQZE01000052.1"/>
</dbReference>
<dbReference type="PROSITE" id="PS51918">
    <property type="entry name" value="RADICAL_SAM"/>
    <property type="match status" value="1"/>
</dbReference>
<comment type="function">
    <text evidence="14">Specifically methylates position 2 of adenine 2503 in 23S rRNA and position 2 of adenine 37 in tRNAs.</text>
</comment>
<name>A0A1M6P5C1_9BACT</name>